<dbReference type="InterPro" id="IPR044139">
    <property type="entry name" value="CysN_NoDQ_III"/>
</dbReference>
<evidence type="ECO:0000256" key="6">
    <source>
        <dbReference type="HAMAP-Rule" id="MF_00062"/>
    </source>
</evidence>
<proteinExistence type="inferred from homology"/>
<dbReference type="Gene3D" id="3.40.50.300">
    <property type="entry name" value="P-loop containing nucleotide triphosphate hydrolases"/>
    <property type="match status" value="1"/>
</dbReference>
<evidence type="ECO:0000256" key="5">
    <source>
        <dbReference type="ARBA" id="ARBA00023134"/>
    </source>
</evidence>
<feature type="binding site" evidence="6">
    <location>
        <begin position="154"/>
        <end position="157"/>
    </location>
    <ligand>
        <name>GTP</name>
        <dbReference type="ChEBI" id="CHEBI:37565"/>
    </ligand>
</feature>
<dbReference type="InterPro" id="IPR031157">
    <property type="entry name" value="G_TR_CS"/>
</dbReference>
<evidence type="ECO:0000256" key="2">
    <source>
        <dbReference type="ARBA" id="ARBA00022695"/>
    </source>
</evidence>
<dbReference type="InterPro" id="IPR044138">
    <property type="entry name" value="CysN_II"/>
</dbReference>
<dbReference type="GO" id="GO:0000103">
    <property type="term" value="P:sulfate assimilation"/>
    <property type="evidence" value="ECO:0007669"/>
    <property type="project" value="UniProtKB-UniRule"/>
</dbReference>
<dbReference type="NCBIfam" id="TIGR02034">
    <property type="entry name" value="CysN"/>
    <property type="match status" value="1"/>
</dbReference>
<dbReference type="EC" id="2.7.7.4" evidence="6"/>
<dbReference type="AlphaFoldDB" id="M7P100"/>
<dbReference type="CDD" id="cd03695">
    <property type="entry name" value="CysN_NodQ_II"/>
    <property type="match status" value="1"/>
</dbReference>
<dbReference type="Pfam" id="PF00009">
    <property type="entry name" value="GTP_EFTU"/>
    <property type="match status" value="1"/>
</dbReference>
<keyword evidence="3 6" id="KW-0547">Nucleotide-binding</keyword>
<keyword evidence="9" id="KW-1185">Reference proteome</keyword>
<protein>
    <recommendedName>
        <fullName evidence="6">Sulfate adenylyltransferase subunit 1</fullName>
        <ecNumber evidence="6">2.7.7.4</ecNumber>
    </recommendedName>
    <alternativeName>
        <fullName evidence="6">ATP-sulfurylase large subunit</fullName>
    </alternativeName>
    <alternativeName>
        <fullName evidence="6">Sulfate adenylate transferase</fullName>
        <shortName evidence="6">SAT</shortName>
    </alternativeName>
</protein>
<dbReference type="STRING" id="1279009.ADICEAN_00540"/>
<dbReference type="PROSITE" id="PS51722">
    <property type="entry name" value="G_TR_2"/>
    <property type="match status" value="1"/>
</dbReference>
<dbReference type="InterPro" id="IPR027417">
    <property type="entry name" value="P-loop_NTPase"/>
</dbReference>
<dbReference type="InterPro" id="IPR009000">
    <property type="entry name" value="Transl_B-barrel_sf"/>
</dbReference>
<dbReference type="UniPathway" id="UPA00140">
    <property type="reaction ID" value="UER00204"/>
</dbReference>
<dbReference type="GO" id="GO:0004781">
    <property type="term" value="F:sulfate adenylyltransferase (ATP) activity"/>
    <property type="evidence" value="ECO:0007669"/>
    <property type="project" value="UniProtKB-UniRule"/>
</dbReference>
<evidence type="ECO:0000256" key="3">
    <source>
        <dbReference type="ARBA" id="ARBA00022741"/>
    </source>
</evidence>
<dbReference type="RefSeq" id="WP_009193947.1">
    <property type="nucleotide sequence ID" value="NZ_AODQ01000008.1"/>
</dbReference>
<dbReference type="InterPro" id="IPR050100">
    <property type="entry name" value="TRAFAC_GTPase_members"/>
</dbReference>
<feature type="binding site" evidence="6">
    <location>
        <begin position="22"/>
        <end position="29"/>
    </location>
    <ligand>
        <name>GTP</name>
        <dbReference type="ChEBI" id="CHEBI:37565"/>
    </ligand>
</feature>
<dbReference type="Gene3D" id="2.40.30.10">
    <property type="entry name" value="Translation factors"/>
    <property type="match status" value="2"/>
</dbReference>
<dbReference type="PATRIC" id="fig|1279009.4.peg.552"/>
<dbReference type="FunFam" id="3.40.50.300:FF:000119">
    <property type="entry name" value="Sulfate adenylyltransferase subunit 1"/>
    <property type="match status" value="1"/>
</dbReference>
<dbReference type="OrthoDB" id="9804504at2"/>
<comment type="pathway">
    <text evidence="6">Sulfur metabolism; hydrogen sulfide biosynthesis; sulfite from sulfate: step 1/3.</text>
</comment>
<dbReference type="NCBIfam" id="TIGR00231">
    <property type="entry name" value="small_GTP"/>
    <property type="match status" value="1"/>
</dbReference>
<comment type="catalytic activity">
    <reaction evidence="6">
        <text>sulfate + ATP + H(+) = adenosine 5'-phosphosulfate + diphosphate</text>
        <dbReference type="Rhea" id="RHEA:18133"/>
        <dbReference type="ChEBI" id="CHEBI:15378"/>
        <dbReference type="ChEBI" id="CHEBI:16189"/>
        <dbReference type="ChEBI" id="CHEBI:30616"/>
        <dbReference type="ChEBI" id="CHEBI:33019"/>
        <dbReference type="ChEBI" id="CHEBI:58243"/>
        <dbReference type="EC" id="2.7.7.4"/>
    </reaction>
</comment>
<dbReference type="InterPro" id="IPR054696">
    <property type="entry name" value="GTP-eEF1A_C"/>
</dbReference>
<dbReference type="SUPFAM" id="SSF50465">
    <property type="entry name" value="EF-Tu/eEF-1alpha/eIF2-gamma C-terminal domain"/>
    <property type="match status" value="1"/>
</dbReference>
<keyword evidence="2 6" id="KW-0548">Nucleotidyltransferase</keyword>
<dbReference type="NCBIfam" id="NF003478">
    <property type="entry name" value="PRK05124.1"/>
    <property type="match status" value="1"/>
</dbReference>
<dbReference type="Pfam" id="PF22594">
    <property type="entry name" value="GTP-eEF1A_C"/>
    <property type="match status" value="1"/>
</dbReference>
<evidence type="ECO:0000313" key="8">
    <source>
        <dbReference type="EMBL" id="EMR04254.1"/>
    </source>
</evidence>
<dbReference type="SUPFAM" id="SSF52540">
    <property type="entry name" value="P-loop containing nucleoside triphosphate hydrolases"/>
    <property type="match status" value="1"/>
</dbReference>
<dbReference type="PRINTS" id="PR00315">
    <property type="entry name" value="ELONGATNFCT"/>
</dbReference>
<feature type="binding site" evidence="6">
    <location>
        <begin position="99"/>
        <end position="103"/>
    </location>
    <ligand>
        <name>GTP</name>
        <dbReference type="ChEBI" id="CHEBI:37565"/>
    </ligand>
</feature>
<dbReference type="Proteomes" id="UP000011910">
    <property type="component" value="Unassembled WGS sequence"/>
</dbReference>
<comment type="subunit">
    <text evidence="6">Heterodimer composed of CysD, the smaller subunit, and CysN.</text>
</comment>
<evidence type="ECO:0000259" key="7">
    <source>
        <dbReference type="PROSITE" id="PS51722"/>
    </source>
</evidence>
<organism evidence="8 9">
    <name type="scientific">Cesiribacter andamanensis AMV16</name>
    <dbReference type="NCBI Taxonomy" id="1279009"/>
    <lineage>
        <taxon>Bacteria</taxon>
        <taxon>Pseudomonadati</taxon>
        <taxon>Bacteroidota</taxon>
        <taxon>Cytophagia</taxon>
        <taxon>Cytophagales</taxon>
        <taxon>Cesiribacteraceae</taxon>
        <taxon>Cesiribacter</taxon>
    </lineage>
</organism>
<dbReference type="GO" id="GO:0003924">
    <property type="term" value="F:GTPase activity"/>
    <property type="evidence" value="ECO:0007669"/>
    <property type="project" value="InterPro"/>
</dbReference>
<dbReference type="PANTHER" id="PTHR23115">
    <property type="entry name" value="TRANSLATION FACTOR"/>
    <property type="match status" value="1"/>
</dbReference>
<keyword evidence="4 6" id="KW-0067">ATP-binding</keyword>
<accession>M7P100</accession>
<feature type="domain" description="Tr-type G" evidence="7">
    <location>
        <begin position="13"/>
        <end position="225"/>
    </location>
</feature>
<dbReference type="InterPro" id="IPR041757">
    <property type="entry name" value="CysN_GTP-bd"/>
</dbReference>
<dbReference type="InterPro" id="IPR009001">
    <property type="entry name" value="Transl_elong_EF1A/Init_IF2_C"/>
</dbReference>
<dbReference type="GO" id="GO:0005524">
    <property type="term" value="F:ATP binding"/>
    <property type="evidence" value="ECO:0007669"/>
    <property type="project" value="UniProtKB-KW"/>
</dbReference>
<dbReference type="PROSITE" id="PS00301">
    <property type="entry name" value="G_TR_1"/>
    <property type="match status" value="1"/>
</dbReference>
<evidence type="ECO:0000256" key="1">
    <source>
        <dbReference type="ARBA" id="ARBA00022679"/>
    </source>
</evidence>
<comment type="similarity">
    <text evidence="6">Belongs to the TRAFAC class translation factor GTPase superfamily. Classic translation factor GTPase family. CysN/NodQ subfamily.</text>
</comment>
<comment type="caution">
    <text evidence="8">The sequence shown here is derived from an EMBL/GenBank/DDBJ whole genome shotgun (WGS) entry which is preliminary data.</text>
</comment>
<sequence length="425" mass="48040">MDSPIDTNRYLTMDLLRFTTAGSVDDGKSTLIGRLLYDSKAIFEDQIEAIERSSKQRGTEYVDLSLLTDGLRAEREQGITIDVAYRYFATPRRKFIIADTPGHIQYTRNMVTGASTANLAIVLVDARHGVVEQTRRHAFIASLLQIKHLVLAVNKMDLVDWSEERFEAIRKEFAEFSSRLNIADIRFIPISALKGDNVVEPSQNMPWFKGATLLYTLETVNIGNDHNHVDSRFPVQYVIRPQSDKWHDYRGYAGRIAGGVFKPGDEVVALPSGFSSKIQRIDTHEGPIDEAFAPMSVTITLEDDIDISRGDMLVKPNNQPQSGQDLELMICWLNQKPLQPKGKYILMHTTKTCKCIVKEVRYKVNINTLHKIEDDLTLGLNEIGRISLRTTEPLFFDPYTRNRSTGSLILIDQFTNETVGAGMII</sequence>
<reference evidence="8 9" key="1">
    <citation type="journal article" date="2013" name="Genome Announc.">
        <title>Draft Genome Sequence of Cesiribacter andamanensis Strain AMV16T, Isolated from a Soil Sample from a Mud Volcano in the Andaman Islands, India.</title>
        <authorList>
            <person name="Shivaji S."/>
            <person name="Ara S."/>
            <person name="Begum Z."/>
            <person name="Srinivas T.N."/>
            <person name="Singh A."/>
            <person name="Kumar Pinnaka A."/>
        </authorList>
    </citation>
    <scope>NUCLEOTIDE SEQUENCE [LARGE SCALE GENOMIC DNA]</scope>
    <source>
        <strain evidence="8 9">AMV16</strain>
    </source>
</reference>
<dbReference type="InterPro" id="IPR005225">
    <property type="entry name" value="Small_GTP-bd"/>
</dbReference>
<dbReference type="EMBL" id="AODQ01000008">
    <property type="protein sequence ID" value="EMR04254.1"/>
    <property type="molecule type" value="Genomic_DNA"/>
</dbReference>
<dbReference type="eggNOG" id="COG2895">
    <property type="taxonomic scope" value="Bacteria"/>
</dbReference>
<keyword evidence="1 6" id="KW-0808">Transferase</keyword>
<dbReference type="CDD" id="cd04095">
    <property type="entry name" value="CysN_NoDQ_III"/>
    <property type="match status" value="1"/>
</dbReference>
<evidence type="ECO:0000256" key="4">
    <source>
        <dbReference type="ARBA" id="ARBA00022840"/>
    </source>
</evidence>
<keyword evidence="5 6" id="KW-0342">GTP-binding</keyword>
<gene>
    <name evidence="8" type="primary">cysNC</name>
    <name evidence="6" type="synonym">cysN</name>
    <name evidence="8" type="ORF">ADICEAN_00540</name>
</gene>
<name>M7P100_9BACT</name>
<dbReference type="InterPro" id="IPR011779">
    <property type="entry name" value="SO4_adenylTrfase_lsu"/>
</dbReference>
<comment type="function">
    <text evidence="6">With CysD forms the ATP sulfurylase (ATPS) that catalyzes the adenylation of sulfate producing adenosine 5'-phosphosulfate (APS) and diphosphate, the first enzymatic step in sulfur assimilation pathway. APS synthesis involves the formation of a high-energy phosphoric-sulfuric acid anhydride bond driven by GTP hydrolysis by CysN coupled to ATP hydrolysis by CysD.</text>
</comment>
<dbReference type="GO" id="GO:0005525">
    <property type="term" value="F:GTP binding"/>
    <property type="evidence" value="ECO:0007669"/>
    <property type="project" value="UniProtKB-UniRule"/>
</dbReference>
<dbReference type="GO" id="GO:0070814">
    <property type="term" value="P:hydrogen sulfide biosynthetic process"/>
    <property type="evidence" value="ECO:0007669"/>
    <property type="project" value="UniProtKB-UniRule"/>
</dbReference>
<dbReference type="HAMAP" id="MF_00062">
    <property type="entry name" value="Sulf_adenylyltr_sub1"/>
    <property type="match status" value="1"/>
</dbReference>
<evidence type="ECO:0000313" key="9">
    <source>
        <dbReference type="Proteomes" id="UP000011910"/>
    </source>
</evidence>
<dbReference type="CDD" id="cd04166">
    <property type="entry name" value="CysN_ATPS"/>
    <property type="match status" value="1"/>
</dbReference>
<dbReference type="InterPro" id="IPR000795">
    <property type="entry name" value="T_Tr_GTP-bd_dom"/>
</dbReference>
<dbReference type="SUPFAM" id="SSF50447">
    <property type="entry name" value="Translation proteins"/>
    <property type="match status" value="1"/>
</dbReference>